<keyword evidence="7 8" id="KW-0998">Cell outer membrane</keyword>
<evidence type="ECO:0000256" key="2">
    <source>
        <dbReference type="ARBA" id="ARBA00022448"/>
    </source>
</evidence>
<dbReference type="InterPro" id="IPR012910">
    <property type="entry name" value="Plug_dom"/>
</dbReference>
<accession>A0ABU8C3T6</accession>
<protein>
    <submittedName>
        <fullName evidence="14">TonB-dependent receptor</fullName>
    </submittedName>
</protein>
<feature type="signal peptide" evidence="11">
    <location>
        <begin position="1"/>
        <end position="26"/>
    </location>
</feature>
<dbReference type="Gene3D" id="2.170.130.10">
    <property type="entry name" value="TonB-dependent receptor, plug domain"/>
    <property type="match status" value="1"/>
</dbReference>
<comment type="caution">
    <text evidence="14">The sequence shown here is derived from an EMBL/GenBank/DDBJ whole genome shotgun (WGS) entry which is preliminary data.</text>
</comment>
<dbReference type="Gene3D" id="2.40.170.20">
    <property type="entry name" value="TonB-dependent receptor, beta-barrel domain"/>
    <property type="match status" value="1"/>
</dbReference>
<feature type="chain" id="PRO_5046630868" evidence="11">
    <location>
        <begin position="27"/>
        <end position="801"/>
    </location>
</feature>
<keyword evidence="2 8" id="KW-0813">Transport</keyword>
<evidence type="ECO:0000256" key="11">
    <source>
        <dbReference type="SAM" id="SignalP"/>
    </source>
</evidence>
<evidence type="ECO:0000256" key="3">
    <source>
        <dbReference type="ARBA" id="ARBA00022452"/>
    </source>
</evidence>
<name>A0ABU8C3T6_9GAMM</name>
<comment type="similarity">
    <text evidence="8 9">Belongs to the TonB-dependent receptor family.</text>
</comment>
<proteinExistence type="inferred from homology"/>
<feature type="domain" description="TonB-dependent receptor plug" evidence="13">
    <location>
        <begin position="49"/>
        <end position="169"/>
    </location>
</feature>
<keyword evidence="11" id="KW-0732">Signal</keyword>
<dbReference type="RefSeq" id="WP_335734978.1">
    <property type="nucleotide sequence ID" value="NZ_JALAAR010000003.1"/>
</dbReference>
<dbReference type="PROSITE" id="PS52016">
    <property type="entry name" value="TONB_DEPENDENT_REC_3"/>
    <property type="match status" value="1"/>
</dbReference>
<evidence type="ECO:0000256" key="9">
    <source>
        <dbReference type="RuleBase" id="RU003357"/>
    </source>
</evidence>
<dbReference type="InterPro" id="IPR000531">
    <property type="entry name" value="Beta-barrel_TonB"/>
</dbReference>
<evidence type="ECO:0000256" key="1">
    <source>
        <dbReference type="ARBA" id="ARBA00004571"/>
    </source>
</evidence>
<dbReference type="InterPro" id="IPR039426">
    <property type="entry name" value="TonB-dep_rcpt-like"/>
</dbReference>
<dbReference type="InterPro" id="IPR036942">
    <property type="entry name" value="Beta-barrel_TonB_sf"/>
</dbReference>
<evidence type="ECO:0000256" key="6">
    <source>
        <dbReference type="ARBA" id="ARBA00023136"/>
    </source>
</evidence>
<dbReference type="CDD" id="cd01347">
    <property type="entry name" value="ligand_gated_channel"/>
    <property type="match status" value="1"/>
</dbReference>
<keyword evidence="5 9" id="KW-0798">TonB box</keyword>
<evidence type="ECO:0000256" key="10">
    <source>
        <dbReference type="SAM" id="MobiDB-lite"/>
    </source>
</evidence>
<evidence type="ECO:0000256" key="7">
    <source>
        <dbReference type="ARBA" id="ARBA00023237"/>
    </source>
</evidence>
<evidence type="ECO:0000259" key="13">
    <source>
        <dbReference type="Pfam" id="PF07715"/>
    </source>
</evidence>
<dbReference type="SUPFAM" id="SSF56935">
    <property type="entry name" value="Porins"/>
    <property type="match status" value="1"/>
</dbReference>
<keyword evidence="15" id="KW-1185">Reference proteome</keyword>
<evidence type="ECO:0000259" key="12">
    <source>
        <dbReference type="Pfam" id="PF00593"/>
    </source>
</evidence>
<dbReference type="Pfam" id="PF07715">
    <property type="entry name" value="Plug"/>
    <property type="match status" value="1"/>
</dbReference>
<dbReference type="Proteomes" id="UP001375382">
    <property type="component" value="Unassembled WGS sequence"/>
</dbReference>
<dbReference type="EMBL" id="JALAAR010000003">
    <property type="protein sequence ID" value="MEH8016561.1"/>
    <property type="molecule type" value="Genomic_DNA"/>
</dbReference>
<reference evidence="14 15" key="1">
    <citation type="journal article" date="2023" name="Ecotoxicol. Environ. Saf.">
        <title>Mercury remediation potential of mercury-resistant strain Rheinheimera metallidurans sp. nov. isolated from a municipal waste dumping site.</title>
        <authorList>
            <person name="Yadav V."/>
            <person name="Manjhi A."/>
            <person name="Vadakedath N."/>
        </authorList>
    </citation>
    <scope>NUCLEOTIDE SEQUENCE [LARGE SCALE GENOMIC DNA]</scope>
    <source>
        <strain evidence="14 15">E-49</strain>
    </source>
</reference>
<comment type="subcellular location">
    <subcellularLocation>
        <location evidence="1 8">Cell outer membrane</location>
        <topology evidence="1 8">Multi-pass membrane protein</topology>
    </subcellularLocation>
</comment>
<evidence type="ECO:0000313" key="15">
    <source>
        <dbReference type="Proteomes" id="UP001375382"/>
    </source>
</evidence>
<dbReference type="PANTHER" id="PTHR47234">
    <property type="match status" value="1"/>
</dbReference>
<dbReference type="PANTHER" id="PTHR47234:SF3">
    <property type="entry name" value="SECRETIN_TONB SHORT N-TERMINAL DOMAIN-CONTAINING PROTEIN"/>
    <property type="match status" value="1"/>
</dbReference>
<feature type="domain" description="TonB-dependent receptor-like beta-barrel" evidence="12">
    <location>
        <begin position="327"/>
        <end position="759"/>
    </location>
</feature>
<dbReference type="Pfam" id="PF00593">
    <property type="entry name" value="TonB_dep_Rec_b-barrel"/>
    <property type="match status" value="1"/>
</dbReference>
<gene>
    <name evidence="14" type="ORF">MN202_04920</name>
</gene>
<feature type="region of interest" description="Disordered" evidence="10">
    <location>
        <begin position="222"/>
        <end position="250"/>
    </location>
</feature>
<evidence type="ECO:0000256" key="5">
    <source>
        <dbReference type="ARBA" id="ARBA00023077"/>
    </source>
</evidence>
<evidence type="ECO:0000313" key="14">
    <source>
        <dbReference type="EMBL" id="MEH8016561.1"/>
    </source>
</evidence>
<keyword evidence="3 8" id="KW-1134">Transmembrane beta strand</keyword>
<evidence type="ECO:0000256" key="4">
    <source>
        <dbReference type="ARBA" id="ARBA00022692"/>
    </source>
</evidence>
<keyword evidence="14" id="KW-0675">Receptor</keyword>
<evidence type="ECO:0000256" key="8">
    <source>
        <dbReference type="PROSITE-ProRule" id="PRU01360"/>
    </source>
</evidence>
<keyword evidence="4 8" id="KW-0812">Transmembrane</keyword>
<keyword evidence="6 8" id="KW-0472">Membrane</keyword>
<sequence>MTVEKKLSIAVSIALTAAAYSGQVVAQQAQADIEKISVIGSRLSVRSATETSAPLDIIGADQLAATGALETAKALQLLVPSFNFPTSSITDGSDAVRPASLRGLSPDHTLVLVNGKRRHGTALVHLNGTMGRGSSNVDLNAIPISAIKRIEVLRDGAAAQYGSDAIAGVINIVLKDQAQSTDVSLSTGQTYKGDGEYYKASLNSGFRFANTGFVNFSVEHQHKNGTNRAGPDPRQQYASINGEPDPREAGFNRLSHKVGDAAFEQQAVFVNAGYQQDNKVQWYGFGGLSHRESSSGAFYRRASDARNITDIYPDGFLPEIAPQSSDYSLTAGVKFELADWQVDLSAGTGESEFDYYVNNSLNASFGPGSPTSAYAGTLQNSEQNFNIDASKGFDFVNNSELVVSAGISRRHNAYRISAGDELSWRNYGYQGKAGGIQGFGGFTPESEVDESRHNTAVYVELENALSDNFTWGAALRQEDYSDFGSDTSWKLSGRYQLNEQWALRATANDAFRAPSVQQLYFSNLSTLFVADPQTGVLTPTESGTFNNISTVTRAIGQGPLQPESATSISAGITFQGDSGLTFTLDTYRIAIDDRIILTGSVNRASSAVLDQLLGDSGADSVRFFTNAVDTTTQGVEAVLAYQWDAGLWGQWKTSFSAQYNDSSIDSIKVPQLLDGLQQRLFDRVEQVRLTKANPNKGAVWSVNHQHNKLTSDVRLNYFGPYTLGYATGDKTYSGKVTVDVSFNYALTDTLQLGFGASNLFDTYPDKQPEVNSFNGIFVYPNTNAPFGFNGGSYYADLRYSF</sequence>
<dbReference type="InterPro" id="IPR037066">
    <property type="entry name" value="Plug_dom_sf"/>
</dbReference>
<organism evidence="14 15">
    <name type="scientific">Rheinheimera muenzenbergensis</name>
    <dbReference type="NCBI Taxonomy" id="1193628"/>
    <lineage>
        <taxon>Bacteria</taxon>
        <taxon>Pseudomonadati</taxon>
        <taxon>Pseudomonadota</taxon>
        <taxon>Gammaproteobacteria</taxon>
        <taxon>Chromatiales</taxon>
        <taxon>Chromatiaceae</taxon>
        <taxon>Rheinheimera</taxon>
    </lineage>
</organism>